<dbReference type="InterPro" id="IPR050131">
    <property type="entry name" value="Peptidase_S8_subtilisin-like"/>
</dbReference>
<dbReference type="PANTHER" id="PTHR43806:SF11">
    <property type="entry name" value="CEREVISIN-RELATED"/>
    <property type="match status" value="1"/>
</dbReference>
<dbReference type="InterPro" id="IPR006311">
    <property type="entry name" value="TAT_signal"/>
</dbReference>
<reference evidence="11" key="1">
    <citation type="submission" date="2023-07" db="EMBL/GenBank/DDBJ databases">
        <title>30 novel species of actinomycetes from the DSMZ collection.</title>
        <authorList>
            <person name="Nouioui I."/>
        </authorList>
    </citation>
    <scope>NUCLEOTIDE SEQUENCE [LARGE SCALE GENOMIC DNA]</scope>
    <source>
        <strain evidence="11">DSM 44918</strain>
    </source>
</reference>
<organism evidence="10 11">
    <name type="scientific">Streptomyces millisiae</name>
    <dbReference type="NCBI Taxonomy" id="3075542"/>
    <lineage>
        <taxon>Bacteria</taxon>
        <taxon>Bacillati</taxon>
        <taxon>Actinomycetota</taxon>
        <taxon>Actinomycetes</taxon>
        <taxon>Kitasatosporales</taxon>
        <taxon>Streptomycetaceae</taxon>
        <taxon>Streptomyces</taxon>
    </lineage>
</organism>
<feature type="active site" description="Charge relay system" evidence="5">
    <location>
        <position position="172"/>
    </location>
</feature>
<dbReference type="PROSITE" id="PS00138">
    <property type="entry name" value="SUBTILASE_SER"/>
    <property type="match status" value="1"/>
</dbReference>
<protein>
    <submittedName>
        <fullName evidence="10">S8 family peptidase</fullName>
    </submittedName>
</protein>
<feature type="signal peptide" evidence="7">
    <location>
        <begin position="1"/>
        <end position="36"/>
    </location>
</feature>
<feature type="chain" id="PRO_5047218970" evidence="7">
    <location>
        <begin position="37"/>
        <end position="409"/>
    </location>
</feature>
<sequence>MARNTPTIRSRRTVVLAATASLTLGLGALLPTAAQAAPSAPSLAEIRELIPNAEAANTVADSYIVQLQDNVVQAESAGGERLVDAYGAEIVDEFPETLNGYAIEATLEEALELAADPAVAAITQNQKFSINATQPNPPSWGIDRIDQPDLPLNNSYTYPDHGGQGVTAYILDTGVRTTHTAFGGRASFGYDYFNQGGADGHGHGTHVAGTVAGALHGVAKNARIVNVRVLNNSGGGTTASVVGGIEWVTANHSGPSVANMSLGGGVDTTLDAAVRASIASGVTYAIAAGNNSGANASNYSPARVSEAITVASSASNDARSSFSNIGAVVDIYAPGTSITSAWRTSDTATNTISGTSMATPHVAGAAALYLAENPTATPAQVRNALVAAGEPNTVTNAGTSTTTTLLQVG</sequence>
<evidence type="ECO:0000313" key="11">
    <source>
        <dbReference type="Proteomes" id="UP001183420"/>
    </source>
</evidence>
<evidence type="ECO:0000259" key="8">
    <source>
        <dbReference type="Pfam" id="PF00082"/>
    </source>
</evidence>
<dbReference type="InterPro" id="IPR015500">
    <property type="entry name" value="Peptidase_S8_subtilisin-rel"/>
</dbReference>
<dbReference type="InterPro" id="IPR034193">
    <property type="entry name" value="PCSK9_ProteinaseK-like"/>
</dbReference>
<dbReference type="InterPro" id="IPR000209">
    <property type="entry name" value="Peptidase_S8/S53_dom"/>
</dbReference>
<evidence type="ECO:0000256" key="4">
    <source>
        <dbReference type="ARBA" id="ARBA00022825"/>
    </source>
</evidence>
<dbReference type="InterPro" id="IPR037045">
    <property type="entry name" value="S8pro/Inhibitor_I9_sf"/>
</dbReference>
<evidence type="ECO:0000256" key="6">
    <source>
        <dbReference type="RuleBase" id="RU003355"/>
    </source>
</evidence>
<keyword evidence="3 5" id="KW-0378">Hydrolase</keyword>
<dbReference type="InterPro" id="IPR022398">
    <property type="entry name" value="Peptidase_S8_His-AS"/>
</dbReference>
<keyword evidence="7" id="KW-0732">Signal</keyword>
<evidence type="ECO:0000256" key="7">
    <source>
        <dbReference type="SAM" id="SignalP"/>
    </source>
</evidence>
<keyword evidence="2 5" id="KW-0645">Protease</keyword>
<dbReference type="PROSITE" id="PS51318">
    <property type="entry name" value="TAT"/>
    <property type="match status" value="1"/>
</dbReference>
<dbReference type="PANTHER" id="PTHR43806">
    <property type="entry name" value="PEPTIDASE S8"/>
    <property type="match status" value="1"/>
</dbReference>
<evidence type="ECO:0000259" key="9">
    <source>
        <dbReference type="Pfam" id="PF05922"/>
    </source>
</evidence>
<dbReference type="Gene3D" id="3.40.50.200">
    <property type="entry name" value="Peptidase S8/S53 domain"/>
    <property type="match status" value="1"/>
</dbReference>
<name>A0ABU2LU84_9ACTN</name>
<dbReference type="PROSITE" id="PS00137">
    <property type="entry name" value="SUBTILASE_HIS"/>
    <property type="match status" value="1"/>
</dbReference>
<evidence type="ECO:0000313" key="10">
    <source>
        <dbReference type="EMBL" id="MDT0321080.1"/>
    </source>
</evidence>
<dbReference type="InterPro" id="IPR010259">
    <property type="entry name" value="S8pro/Inhibitor_I9"/>
</dbReference>
<dbReference type="InterPro" id="IPR023827">
    <property type="entry name" value="Peptidase_S8_Asp-AS"/>
</dbReference>
<dbReference type="RefSeq" id="WP_311601282.1">
    <property type="nucleotide sequence ID" value="NZ_JAVREM010000034.1"/>
</dbReference>
<proteinExistence type="inferred from homology"/>
<feature type="domain" description="Inhibitor I9" evidence="9">
    <location>
        <begin position="65"/>
        <end position="128"/>
    </location>
</feature>
<feature type="domain" description="Peptidase S8/S53" evidence="8">
    <location>
        <begin position="163"/>
        <end position="389"/>
    </location>
</feature>
<keyword evidence="4 5" id="KW-0720">Serine protease</keyword>
<feature type="active site" description="Charge relay system" evidence="5">
    <location>
        <position position="203"/>
    </location>
</feature>
<evidence type="ECO:0000256" key="2">
    <source>
        <dbReference type="ARBA" id="ARBA00022670"/>
    </source>
</evidence>
<gene>
    <name evidence="10" type="ORF">RNC47_22355</name>
</gene>
<dbReference type="EMBL" id="JAVREM010000034">
    <property type="protein sequence ID" value="MDT0321080.1"/>
    <property type="molecule type" value="Genomic_DNA"/>
</dbReference>
<keyword evidence="11" id="KW-1185">Reference proteome</keyword>
<dbReference type="PROSITE" id="PS51892">
    <property type="entry name" value="SUBTILASE"/>
    <property type="match status" value="1"/>
</dbReference>
<evidence type="ECO:0000256" key="3">
    <source>
        <dbReference type="ARBA" id="ARBA00022801"/>
    </source>
</evidence>
<comment type="caution">
    <text evidence="10">The sequence shown here is derived from an EMBL/GenBank/DDBJ whole genome shotgun (WGS) entry which is preliminary data.</text>
</comment>
<dbReference type="PROSITE" id="PS00136">
    <property type="entry name" value="SUBTILASE_ASP"/>
    <property type="match status" value="1"/>
</dbReference>
<comment type="similarity">
    <text evidence="1 5 6">Belongs to the peptidase S8 family.</text>
</comment>
<evidence type="ECO:0000256" key="5">
    <source>
        <dbReference type="PROSITE-ProRule" id="PRU01240"/>
    </source>
</evidence>
<dbReference type="SUPFAM" id="SSF54897">
    <property type="entry name" value="Protease propeptides/inhibitors"/>
    <property type="match status" value="1"/>
</dbReference>
<dbReference type="InterPro" id="IPR023828">
    <property type="entry name" value="Peptidase_S8_Ser-AS"/>
</dbReference>
<accession>A0ABU2LU84</accession>
<evidence type="ECO:0000256" key="1">
    <source>
        <dbReference type="ARBA" id="ARBA00011073"/>
    </source>
</evidence>
<dbReference type="CDD" id="cd04077">
    <property type="entry name" value="Peptidases_S8_PCSK9_ProteinaseK_like"/>
    <property type="match status" value="1"/>
</dbReference>
<dbReference type="Gene3D" id="3.30.70.80">
    <property type="entry name" value="Peptidase S8 propeptide/proteinase inhibitor I9"/>
    <property type="match status" value="1"/>
</dbReference>
<dbReference type="Pfam" id="PF00082">
    <property type="entry name" value="Peptidase_S8"/>
    <property type="match status" value="1"/>
</dbReference>
<dbReference type="Pfam" id="PF05922">
    <property type="entry name" value="Inhibitor_I9"/>
    <property type="match status" value="1"/>
</dbReference>
<dbReference type="InterPro" id="IPR036852">
    <property type="entry name" value="Peptidase_S8/S53_dom_sf"/>
</dbReference>
<dbReference type="PRINTS" id="PR00723">
    <property type="entry name" value="SUBTILISIN"/>
</dbReference>
<dbReference type="SUPFAM" id="SSF52743">
    <property type="entry name" value="Subtilisin-like"/>
    <property type="match status" value="1"/>
</dbReference>
<feature type="active site" description="Charge relay system" evidence="5">
    <location>
        <position position="356"/>
    </location>
</feature>
<dbReference type="Proteomes" id="UP001183420">
    <property type="component" value="Unassembled WGS sequence"/>
</dbReference>